<accession>A0ABP9SLV3</accession>
<keyword evidence="3" id="KW-1185">Reference proteome</keyword>
<name>A0ABP9SLV3_9ACTN</name>
<evidence type="ECO:0000313" key="3">
    <source>
        <dbReference type="Proteomes" id="UP001501570"/>
    </source>
</evidence>
<proteinExistence type="predicted"/>
<feature type="compositionally biased region" description="Pro residues" evidence="1">
    <location>
        <begin position="101"/>
        <end position="119"/>
    </location>
</feature>
<dbReference type="SUPFAM" id="SSF140453">
    <property type="entry name" value="EsxAB dimer-like"/>
    <property type="match status" value="1"/>
</dbReference>
<comment type="caution">
    <text evidence="2">The sequence shown here is derived from an EMBL/GenBank/DDBJ whole genome shotgun (WGS) entry which is preliminary data.</text>
</comment>
<sequence>MEFSVNSAALTGLVEMLDRRWQDYESGRTYLKANAHFSVTGEGVLNLIHGQHQKIVNEIDAFLSTAAQGFAGPCSTAVAQANSLYRRSDLAAVARNDATMPAPPAPNSQCPPDPVPAPGPGAARADPGLGPGVFSDPVCPSSWYRQPPDHRSDYPCQFSCFDAVSPTGWGREMIWRITGLAARFGLIDRPYDVLMEAVEPLCGDWAGYLACADVYDNLAGAINDTARCMVEGGDAIARVWTGNAAEACAQGMGRFATELTSAVAPLHRTATAYREVAEGVYLQAEVVAAALTMILDTMVESALQPETLGLLEPFELATEVSDLIRIVEKIREIGRLVARARDVADASMNTASSGLDGFGVVSDRHPVPVLAPTVPALPG</sequence>
<gene>
    <name evidence="2" type="ORF">GCM10023322_67220</name>
</gene>
<organism evidence="2 3">
    <name type="scientific">Rugosimonospora acidiphila</name>
    <dbReference type="NCBI Taxonomy" id="556531"/>
    <lineage>
        <taxon>Bacteria</taxon>
        <taxon>Bacillati</taxon>
        <taxon>Actinomycetota</taxon>
        <taxon>Actinomycetes</taxon>
        <taxon>Micromonosporales</taxon>
        <taxon>Micromonosporaceae</taxon>
        <taxon>Rugosimonospora</taxon>
    </lineage>
</organism>
<evidence type="ECO:0000256" key="1">
    <source>
        <dbReference type="SAM" id="MobiDB-lite"/>
    </source>
</evidence>
<feature type="region of interest" description="Disordered" evidence="1">
    <location>
        <begin position="98"/>
        <end position="127"/>
    </location>
</feature>
<evidence type="ECO:0000313" key="2">
    <source>
        <dbReference type="EMBL" id="GAA5196984.1"/>
    </source>
</evidence>
<dbReference type="Proteomes" id="UP001501570">
    <property type="component" value="Unassembled WGS sequence"/>
</dbReference>
<dbReference type="RefSeq" id="WP_345636519.1">
    <property type="nucleotide sequence ID" value="NZ_BAABJQ010000028.1"/>
</dbReference>
<evidence type="ECO:0008006" key="4">
    <source>
        <dbReference type="Google" id="ProtNLM"/>
    </source>
</evidence>
<dbReference type="EMBL" id="BAABJQ010000028">
    <property type="protein sequence ID" value="GAA5196984.1"/>
    <property type="molecule type" value="Genomic_DNA"/>
</dbReference>
<protein>
    <recommendedName>
        <fullName evidence="4">WXG100 family type VII secretion target</fullName>
    </recommendedName>
</protein>
<dbReference type="InterPro" id="IPR036689">
    <property type="entry name" value="ESAT-6-like_sf"/>
</dbReference>
<reference evidence="3" key="1">
    <citation type="journal article" date="2019" name="Int. J. Syst. Evol. Microbiol.">
        <title>The Global Catalogue of Microorganisms (GCM) 10K type strain sequencing project: providing services to taxonomists for standard genome sequencing and annotation.</title>
        <authorList>
            <consortium name="The Broad Institute Genomics Platform"/>
            <consortium name="The Broad Institute Genome Sequencing Center for Infectious Disease"/>
            <person name="Wu L."/>
            <person name="Ma J."/>
        </authorList>
    </citation>
    <scope>NUCLEOTIDE SEQUENCE [LARGE SCALE GENOMIC DNA]</scope>
    <source>
        <strain evidence="3">JCM 18304</strain>
    </source>
</reference>